<dbReference type="RefSeq" id="WP_208086538.1">
    <property type="nucleotide sequence ID" value="NZ_CP086136.1"/>
</dbReference>
<dbReference type="SMART" id="SM00530">
    <property type="entry name" value="HTH_XRE"/>
    <property type="match status" value="1"/>
</dbReference>
<dbReference type="EMBL" id="CP086136">
    <property type="protein sequence ID" value="UEM17060.1"/>
    <property type="molecule type" value="Genomic_DNA"/>
</dbReference>
<dbReference type="CDD" id="cd00093">
    <property type="entry name" value="HTH_XRE"/>
    <property type="match status" value="1"/>
</dbReference>
<proteinExistence type="predicted"/>
<dbReference type="InterPro" id="IPR010982">
    <property type="entry name" value="Lambda_DNA-bd_dom_sf"/>
</dbReference>
<dbReference type="AlphaFoldDB" id="A0A939MAF2"/>
<reference evidence="3 4" key="2">
    <citation type="journal article" date="2022" name="Int. J. Syst. Evol. Microbiol.">
        <title>Strains of Bradyrhizobium barranii sp. nov. associated with legumes native to Canada are symbionts of soybeans and belong to different subspecies (subsp. barranii subsp. nov. and subsp. apii subsp. nov.) and symbiovars (sv. glycinearum and sv. septentrionale).</title>
        <authorList>
            <person name="Bromfield E.S.P."/>
            <person name="Cloutier S."/>
            <person name="Wasai-Hara S."/>
            <person name="Minamisawa K."/>
        </authorList>
    </citation>
    <scope>NUCLEOTIDE SEQUENCE [LARGE SCALE GENOMIC DNA]</scope>
    <source>
        <strain evidence="3 4">144S4</strain>
    </source>
</reference>
<dbReference type="GO" id="GO:0003677">
    <property type="term" value="F:DNA binding"/>
    <property type="evidence" value="ECO:0007669"/>
    <property type="project" value="InterPro"/>
</dbReference>
<name>A0A939MAF2_9BRAD</name>
<gene>
    <name evidence="3" type="ORF">J4G43_024225</name>
    <name evidence="2" type="ORF">J4G43_26245</name>
</gene>
<feature type="domain" description="HTH cro/C1-type" evidence="1">
    <location>
        <begin position="24"/>
        <end position="80"/>
    </location>
</feature>
<evidence type="ECO:0000313" key="2">
    <source>
        <dbReference type="EMBL" id="MBO1864300.1"/>
    </source>
</evidence>
<dbReference type="EMBL" id="JAGEMI010000001">
    <property type="protein sequence ID" value="MBO1864300.1"/>
    <property type="molecule type" value="Genomic_DNA"/>
</dbReference>
<sequence length="115" mass="13563">MGTLPRRKQNDEALGFGTEAYVRRLRLLREMVSGENQKDFARRVGVSTARWNNYEQGYPMGRAMALQLMDRIPGMSIEWLWFGKTGNLSDHFRTQLMNLERFEAARRHQHLLYQS</sequence>
<dbReference type="Gene3D" id="1.10.260.40">
    <property type="entry name" value="lambda repressor-like DNA-binding domains"/>
    <property type="match status" value="1"/>
</dbReference>
<protein>
    <submittedName>
        <fullName evidence="3">Helix-turn-helix domain-containing protein</fullName>
    </submittedName>
    <submittedName>
        <fullName evidence="2">Helix-turn-helix transcriptional regulator</fullName>
    </submittedName>
</protein>
<dbReference type="Proteomes" id="UP000664702">
    <property type="component" value="Chromosome"/>
</dbReference>
<accession>A0A939MAF2</accession>
<reference evidence="2" key="1">
    <citation type="submission" date="2021-03" db="EMBL/GenBank/DDBJ databases">
        <title>Whole Genome Sequence of Bradyrhizobium sp. Strain 144S4.</title>
        <authorList>
            <person name="Bromfield E.S.P."/>
            <person name="Cloutier S."/>
        </authorList>
    </citation>
    <scope>NUCLEOTIDE SEQUENCE [LARGE SCALE GENOMIC DNA]</scope>
    <source>
        <strain evidence="2">144S4</strain>
    </source>
</reference>
<dbReference type="SUPFAM" id="SSF47413">
    <property type="entry name" value="lambda repressor-like DNA-binding domains"/>
    <property type="match status" value="1"/>
</dbReference>
<evidence type="ECO:0000313" key="3">
    <source>
        <dbReference type="EMBL" id="UEM17060.1"/>
    </source>
</evidence>
<dbReference type="InterPro" id="IPR001387">
    <property type="entry name" value="Cro/C1-type_HTH"/>
</dbReference>
<dbReference type="KEGG" id="bban:J4G43_024225"/>
<organism evidence="2">
    <name type="scientific">Bradyrhizobium barranii subsp. barranii</name>
    <dbReference type="NCBI Taxonomy" id="2823807"/>
    <lineage>
        <taxon>Bacteria</taxon>
        <taxon>Pseudomonadati</taxon>
        <taxon>Pseudomonadota</taxon>
        <taxon>Alphaproteobacteria</taxon>
        <taxon>Hyphomicrobiales</taxon>
        <taxon>Nitrobacteraceae</taxon>
        <taxon>Bradyrhizobium</taxon>
        <taxon>Bradyrhizobium barranii</taxon>
    </lineage>
</organism>
<evidence type="ECO:0000313" key="4">
    <source>
        <dbReference type="Proteomes" id="UP000664702"/>
    </source>
</evidence>
<evidence type="ECO:0000259" key="1">
    <source>
        <dbReference type="SMART" id="SM00530"/>
    </source>
</evidence>